<dbReference type="PANTHER" id="PTHR43349">
    <property type="entry name" value="PINORESINOL REDUCTASE-RELATED"/>
    <property type="match status" value="1"/>
</dbReference>
<dbReference type="InterPro" id="IPR008030">
    <property type="entry name" value="NmrA-like"/>
</dbReference>
<name>A0A0Q3PCY4_SETIT</name>
<keyword evidence="3" id="KW-1185">Reference proteome</keyword>
<dbReference type="Proteomes" id="UP000004995">
    <property type="component" value="Unassembled WGS sequence"/>
</dbReference>
<dbReference type="GO" id="GO:0050664">
    <property type="term" value="F:oxidoreductase activity, acting on NAD(P)H, oxygen as acceptor"/>
    <property type="evidence" value="ECO:0000318"/>
    <property type="project" value="GO_Central"/>
</dbReference>
<evidence type="ECO:0000313" key="2">
    <source>
        <dbReference type="EnsemblPlants" id="KQL04033"/>
    </source>
</evidence>
<dbReference type="InParanoid" id="A0A0Q3PCY4"/>
<dbReference type="GO" id="GO:0009807">
    <property type="term" value="P:lignan biosynthetic process"/>
    <property type="evidence" value="ECO:0000318"/>
    <property type="project" value="GO_Central"/>
</dbReference>
<dbReference type="Pfam" id="PF05368">
    <property type="entry name" value="NmrA"/>
    <property type="match status" value="1"/>
</dbReference>
<dbReference type="PANTHER" id="PTHR43349:SF1">
    <property type="entry name" value="ISOFLAVONE REDUCTASE HOMOLOG IRL"/>
    <property type="match status" value="1"/>
</dbReference>
<dbReference type="STRING" id="4555.A0A0Q3PCY4"/>
<protein>
    <recommendedName>
        <fullName evidence="1">NmrA-like domain-containing protein</fullName>
    </recommendedName>
</protein>
<reference evidence="2" key="2">
    <citation type="submission" date="2018-08" db="UniProtKB">
        <authorList>
            <consortium name="EnsemblPlants"/>
        </authorList>
    </citation>
    <scope>IDENTIFICATION</scope>
    <source>
        <strain evidence="2">Yugu1</strain>
    </source>
</reference>
<dbReference type="InterPro" id="IPR050608">
    <property type="entry name" value="NmrA-type/Isoflavone_red_sf"/>
</dbReference>
<dbReference type="SUPFAM" id="SSF51735">
    <property type="entry name" value="NAD(P)-binding Rossmann-fold domains"/>
    <property type="match status" value="1"/>
</dbReference>
<dbReference type="EnsemblPlants" id="KQL04033">
    <property type="protein sequence ID" value="KQL04033"/>
    <property type="gene ID" value="SETIT_0043892mg"/>
</dbReference>
<reference evidence="3" key="1">
    <citation type="journal article" date="2012" name="Nat. Biotechnol.">
        <title>Reference genome sequence of the model plant Setaria.</title>
        <authorList>
            <person name="Bennetzen J.L."/>
            <person name="Schmutz J."/>
            <person name="Wang H."/>
            <person name="Percifield R."/>
            <person name="Hawkins J."/>
            <person name="Pontaroli A.C."/>
            <person name="Estep M."/>
            <person name="Feng L."/>
            <person name="Vaughn J.N."/>
            <person name="Grimwood J."/>
            <person name="Jenkins J."/>
            <person name="Barry K."/>
            <person name="Lindquist E."/>
            <person name="Hellsten U."/>
            <person name="Deshpande S."/>
            <person name="Wang X."/>
            <person name="Wu X."/>
            <person name="Mitros T."/>
            <person name="Triplett J."/>
            <person name="Yang X."/>
            <person name="Ye C.Y."/>
            <person name="Mauro-Herrera M."/>
            <person name="Wang L."/>
            <person name="Li P."/>
            <person name="Sharma M."/>
            <person name="Sharma R."/>
            <person name="Ronald P.C."/>
            <person name="Panaud O."/>
            <person name="Kellogg E.A."/>
            <person name="Brutnell T.P."/>
            <person name="Doust A.N."/>
            <person name="Tuskan G.A."/>
            <person name="Rokhsar D."/>
            <person name="Devos K.M."/>
        </authorList>
    </citation>
    <scope>NUCLEOTIDE SEQUENCE [LARGE SCALE GENOMIC DNA]</scope>
    <source>
        <strain evidence="3">cv. Yugu1</strain>
    </source>
</reference>
<dbReference type="InterPro" id="IPR036291">
    <property type="entry name" value="NAD(P)-bd_dom_sf"/>
</dbReference>
<accession>A0A0Q3PCY4</accession>
<evidence type="ECO:0000259" key="1">
    <source>
        <dbReference type="Pfam" id="PF05368"/>
    </source>
</evidence>
<dbReference type="Gramene" id="KQL04033">
    <property type="protein sequence ID" value="KQL04033"/>
    <property type="gene ID" value="SETIT_0043892mg"/>
</dbReference>
<dbReference type="EMBL" id="AGNK02002814">
    <property type="status" value="NOT_ANNOTATED_CDS"/>
    <property type="molecule type" value="Genomic_DNA"/>
</dbReference>
<organism evidence="2 3">
    <name type="scientific">Setaria italica</name>
    <name type="common">Foxtail millet</name>
    <name type="synonym">Panicum italicum</name>
    <dbReference type="NCBI Taxonomy" id="4555"/>
    <lineage>
        <taxon>Eukaryota</taxon>
        <taxon>Viridiplantae</taxon>
        <taxon>Streptophyta</taxon>
        <taxon>Embryophyta</taxon>
        <taxon>Tracheophyta</taxon>
        <taxon>Spermatophyta</taxon>
        <taxon>Magnoliopsida</taxon>
        <taxon>Liliopsida</taxon>
        <taxon>Poales</taxon>
        <taxon>Poaceae</taxon>
        <taxon>PACMAD clade</taxon>
        <taxon>Panicoideae</taxon>
        <taxon>Panicodae</taxon>
        <taxon>Paniceae</taxon>
        <taxon>Cenchrinae</taxon>
        <taxon>Setaria</taxon>
    </lineage>
</organism>
<sequence>MVYPNTPEDPAEFGLDVARTGVVDVEPHKSLLSGKAAVRRATEAVGIPYTYAVAGYLAALALPSIGIGQGEDKAVILGDGDTRVPFVDEGDIATNTVLAAGNPRAENKTLHIRPPANTLSRDELLSLWEKKTGKALQREYIPVDAVLKQTQEAEEAAMPLNMILAIGHAAYVKGEEEAGFEIDPAKGVDASELYPDVKYTTVDEYLNRFL</sequence>
<dbReference type="Gene3D" id="3.40.50.720">
    <property type="entry name" value="NAD(P)-binding Rossmann-like Domain"/>
    <property type="match status" value="1"/>
</dbReference>
<evidence type="ECO:0000313" key="3">
    <source>
        <dbReference type="Proteomes" id="UP000004995"/>
    </source>
</evidence>
<feature type="domain" description="NmrA-like" evidence="1">
    <location>
        <begin position="10"/>
        <end position="206"/>
    </location>
</feature>
<dbReference type="eggNOG" id="ENOG502QPMY">
    <property type="taxonomic scope" value="Eukaryota"/>
</dbReference>
<dbReference type="Gene3D" id="3.90.25.10">
    <property type="entry name" value="UDP-galactose 4-epimerase, domain 1"/>
    <property type="match status" value="1"/>
</dbReference>
<proteinExistence type="predicted"/>
<dbReference type="OMA" id="SESYPHV"/>
<dbReference type="AlphaFoldDB" id="A0A0Q3PCY4"/>